<sequence>AIQGFIGNGSRSVLKENRRRIGGVEICNVKSKRKKVKTLARGRRERRRRRKGISRRKTSSERMVSDFLKSYVQVLETNGLSLQQSQSFVVLAGYSSTAVYKEWKLSKSQGRYVIFAKSNQGSGLVSNCLLVSLFVEGRCSCGFRMFGRMAVGGILQQSQSFVVLAGYSSTAVYKEWKLSKSQGRYVIFAKSNQGSGLVSNCLLVSLFVEGRCSCGFRMFGRMAVGGIYESQAVQILLKLSRFKFEVKLQRRMVSTGFGTRQIWYFEELVQISEKAQVVMIKVSKRIIMELVAAGIISTKNESRLLCLMLFFSGSGSKVIKQMGFCGMSHDVFHINKRHGLLEEWVESSRKKQTQEHVMFPEVCVKRKDKSSRSNVSICWNRVSCGIKVDNFGGVEQCYPSSPRRVKESQASVSRFKLNMLWSDGVKGVQLVVRDVKRMSAVLVWVLHRKRGVKRRRGRVTTGIHMDQEEQFKVELFESITKLNKFREFSKSSYKEINSKCCWYCHKRVQEGLSYWKMEFLVTSGTGRGVCIPRSGKVRRLAKHRFFATAKVSQELSQFPGYRKSKGRSMEKFGVTQDWDCDSHHNKLHVCSLMMIKWLKTGSYQGCHWVYKVQGSRGKGVFRCIKIGTE</sequence>
<proteinExistence type="predicted"/>
<accession>A0ABQ7NLB2</accession>
<dbReference type="EMBL" id="JADBGQ010000002">
    <property type="protein sequence ID" value="KAG5411662.1"/>
    <property type="molecule type" value="Genomic_DNA"/>
</dbReference>
<feature type="compositionally biased region" description="Basic residues" evidence="1">
    <location>
        <begin position="39"/>
        <end position="57"/>
    </location>
</feature>
<evidence type="ECO:0000256" key="1">
    <source>
        <dbReference type="SAM" id="MobiDB-lite"/>
    </source>
</evidence>
<protein>
    <submittedName>
        <fullName evidence="2">Uncharacterized protein</fullName>
    </submittedName>
</protein>
<name>A0ABQ7NLB2_BRACM</name>
<feature type="non-terminal residue" evidence="2">
    <location>
        <position position="1"/>
    </location>
</feature>
<reference evidence="2 3" key="1">
    <citation type="submission" date="2021-03" db="EMBL/GenBank/DDBJ databases">
        <authorList>
            <person name="King G.J."/>
            <person name="Bancroft I."/>
            <person name="Baten A."/>
            <person name="Bloomfield J."/>
            <person name="Borpatragohain P."/>
            <person name="He Z."/>
            <person name="Irish N."/>
            <person name="Irwin J."/>
            <person name="Liu K."/>
            <person name="Mauleon R.P."/>
            <person name="Moore J."/>
            <person name="Morris R."/>
            <person name="Ostergaard L."/>
            <person name="Wang B."/>
            <person name="Wells R."/>
        </authorList>
    </citation>
    <scope>NUCLEOTIDE SEQUENCE [LARGE SCALE GENOMIC DNA]</scope>
    <source>
        <strain evidence="2">R-o-18</strain>
        <tissue evidence="2">Leaf</tissue>
    </source>
</reference>
<keyword evidence="3" id="KW-1185">Reference proteome</keyword>
<gene>
    <name evidence="2" type="primary">A02g511300.1_BraROA</name>
    <name evidence="2" type="ORF">IGI04_007981</name>
</gene>
<evidence type="ECO:0000313" key="3">
    <source>
        <dbReference type="Proteomes" id="UP000823674"/>
    </source>
</evidence>
<evidence type="ECO:0000313" key="2">
    <source>
        <dbReference type="EMBL" id="KAG5411662.1"/>
    </source>
</evidence>
<feature type="region of interest" description="Disordered" evidence="1">
    <location>
        <begin position="39"/>
        <end position="60"/>
    </location>
</feature>
<comment type="caution">
    <text evidence="2">The sequence shown here is derived from an EMBL/GenBank/DDBJ whole genome shotgun (WGS) entry which is preliminary data.</text>
</comment>
<dbReference type="Proteomes" id="UP000823674">
    <property type="component" value="Chromosome A02"/>
</dbReference>
<organism evidence="2 3">
    <name type="scientific">Brassica rapa subsp. trilocularis</name>
    <dbReference type="NCBI Taxonomy" id="1813537"/>
    <lineage>
        <taxon>Eukaryota</taxon>
        <taxon>Viridiplantae</taxon>
        <taxon>Streptophyta</taxon>
        <taxon>Embryophyta</taxon>
        <taxon>Tracheophyta</taxon>
        <taxon>Spermatophyta</taxon>
        <taxon>Magnoliopsida</taxon>
        <taxon>eudicotyledons</taxon>
        <taxon>Gunneridae</taxon>
        <taxon>Pentapetalae</taxon>
        <taxon>rosids</taxon>
        <taxon>malvids</taxon>
        <taxon>Brassicales</taxon>
        <taxon>Brassicaceae</taxon>
        <taxon>Brassiceae</taxon>
        <taxon>Brassica</taxon>
    </lineage>
</organism>